<proteinExistence type="predicted"/>
<keyword evidence="4" id="KW-1185">Reference proteome</keyword>
<dbReference type="EMBL" id="CAJVPY010000725">
    <property type="protein sequence ID" value="CAG8489113.1"/>
    <property type="molecule type" value="Genomic_DNA"/>
</dbReference>
<comment type="caution">
    <text evidence="3">The sequence shown here is derived from an EMBL/GenBank/DDBJ whole genome shotgun (WGS) entry which is preliminary data.</text>
</comment>
<dbReference type="PROSITE" id="PS50097">
    <property type="entry name" value="BTB"/>
    <property type="match status" value="1"/>
</dbReference>
<dbReference type="InterPro" id="IPR051481">
    <property type="entry name" value="BTB-POZ/Galectin-3-binding"/>
</dbReference>
<dbReference type="SMART" id="SM00225">
    <property type="entry name" value="BTB"/>
    <property type="match status" value="1"/>
</dbReference>
<protein>
    <submittedName>
        <fullName evidence="3">10502_t:CDS:1</fullName>
    </submittedName>
</protein>
<sequence length="479" mass="55998">MVIVNFFDELSQDFNRLLSDTNNYDTVIQAGKKHNLKEFKVLSHVLRARSPYFKKTLSDKGAKNKKDAVVLLKMNIPPNIFFVIIRYIYTGTLDLTDKSGSNILDLLVAADKLILNQLINHIQKHLIKNESAWLHNNIVDVLHTVIKLQSCMPIRNYLLGLICKAPHILFDSGDFTTVDKNILLRIIKSVDLNSEEIYIWRSLIEWGTTQLCDYLKRNPEEYPITKWNDNDFKTLKKFLGPFIPYIRFHEMSYEGFRYIVKPYKKALPEKLYQELESYFIAGLKPQCSKLQPRISIDSVIIERKHLATISSWIENKFDKFSCDFKLSYRGTRNKFNFNSVNDIYDCNVATLLLIKVKNSDLIIGGYNPTSWKVIYDDYIEEHEESDEEDEYLWTPTLDRKDSDTHKLSLVEYPDNAIYNYNYDDLFCDMPYMNFGGGDLELNGKRVSCSKSNYEMLFGVDVYFDAEEIEIFKVKKLLSD</sequence>
<dbReference type="Gene3D" id="3.30.710.10">
    <property type="entry name" value="Potassium Channel Kv1.1, Chain A"/>
    <property type="match status" value="1"/>
</dbReference>
<dbReference type="InterPro" id="IPR011333">
    <property type="entry name" value="SKP1/BTB/POZ_sf"/>
</dbReference>
<gene>
    <name evidence="3" type="ORF">DERYTH_LOCUS2321</name>
</gene>
<accession>A0A9N8WLP6</accession>
<name>A0A9N8WLP6_9GLOM</name>
<dbReference type="PROSITE" id="PS51886">
    <property type="entry name" value="TLDC"/>
    <property type="match status" value="1"/>
</dbReference>
<dbReference type="AlphaFoldDB" id="A0A9N8WLP6"/>
<dbReference type="Proteomes" id="UP000789405">
    <property type="component" value="Unassembled WGS sequence"/>
</dbReference>
<dbReference type="OrthoDB" id="298084at2759"/>
<feature type="domain" description="TLDc" evidence="2">
    <location>
        <begin position="299"/>
        <end position="474"/>
    </location>
</feature>
<evidence type="ECO:0000259" key="2">
    <source>
        <dbReference type="PROSITE" id="PS51886"/>
    </source>
</evidence>
<evidence type="ECO:0000313" key="4">
    <source>
        <dbReference type="Proteomes" id="UP000789405"/>
    </source>
</evidence>
<dbReference type="Pfam" id="PF00651">
    <property type="entry name" value="BTB"/>
    <property type="match status" value="1"/>
</dbReference>
<dbReference type="InterPro" id="IPR006571">
    <property type="entry name" value="TLDc_dom"/>
</dbReference>
<dbReference type="SUPFAM" id="SSF54695">
    <property type="entry name" value="POZ domain"/>
    <property type="match status" value="1"/>
</dbReference>
<dbReference type="PANTHER" id="PTHR24410:SF23">
    <property type="entry name" value="BTB DOMAIN-CONTAINING PROTEIN-RELATED"/>
    <property type="match status" value="1"/>
</dbReference>
<reference evidence="3" key="1">
    <citation type="submission" date="2021-06" db="EMBL/GenBank/DDBJ databases">
        <authorList>
            <person name="Kallberg Y."/>
            <person name="Tangrot J."/>
            <person name="Rosling A."/>
        </authorList>
    </citation>
    <scope>NUCLEOTIDE SEQUENCE</scope>
    <source>
        <strain evidence="3">MA453B</strain>
    </source>
</reference>
<dbReference type="InterPro" id="IPR000210">
    <property type="entry name" value="BTB/POZ_dom"/>
</dbReference>
<dbReference type="Pfam" id="PF07534">
    <property type="entry name" value="TLD"/>
    <property type="match status" value="1"/>
</dbReference>
<dbReference type="PANTHER" id="PTHR24410">
    <property type="entry name" value="HL07962P-RELATED"/>
    <property type="match status" value="1"/>
</dbReference>
<evidence type="ECO:0000313" key="3">
    <source>
        <dbReference type="EMBL" id="CAG8489113.1"/>
    </source>
</evidence>
<organism evidence="3 4">
    <name type="scientific">Dentiscutata erythropus</name>
    <dbReference type="NCBI Taxonomy" id="1348616"/>
    <lineage>
        <taxon>Eukaryota</taxon>
        <taxon>Fungi</taxon>
        <taxon>Fungi incertae sedis</taxon>
        <taxon>Mucoromycota</taxon>
        <taxon>Glomeromycotina</taxon>
        <taxon>Glomeromycetes</taxon>
        <taxon>Diversisporales</taxon>
        <taxon>Gigasporaceae</taxon>
        <taxon>Dentiscutata</taxon>
    </lineage>
</organism>
<evidence type="ECO:0000259" key="1">
    <source>
        <dbReference type="PROSITE" id="PS50097"/>
    </source>
</evidence>
<dbReference type="CDD" id="cd18186">
    <property type="entry name" value="BTB_POZ_ZBTB_KLHL-like"/>
    <property type="match status" value="1"/>
</dbReference>
<feature type="domain" description="BTB" evidence="1">
    <location>
        <begin position="24"/>
        <end position="97"/>
    </location>
</feature>